<accession>A0A917CSC4</accession>
<dbReference type="GO" id="GO:0022900">
    <property type="term" value="P:electron transport chain"/>
    <property type="evidence" value="ECO:0007669"/>
    <property type="project" value="InterPro"/>
</dbReference>
<proteinExistence type="predicted"/>
<dbReference type="InterPro" id="IPR002321">
    <property type="entry name" value="Cyt_c_II"/>
</dbReference>
<comment type="caution">
    <text evidence="1">The sequence shown here is derived from an EMBL/GenBank/DDBJ whole genome shotgun (WGS) entry which is preliminary data.</text>
</comment>
<organism evidence="1 2">
    <name type="scientific">Marinicella pacifica</name>
    <dbReference type="NCBI Taxonomy" id="1171543"/>
    <lineage>
        <taxon>Bacteria</taxon>
        <taxon>Pseudomonadati</taxon>
        <taxon>Pseudomonadota</taxon>
        <taxon>Gammaproteobacteria</taxon>
        <taxon>Lysobacterales</taxon>
        <taxon>Marinicellaceae</taxon>
        <taxon>Marinicella</taxon>
    </lineage>
</organism>
<dbReference type="AlphaFoldDB" id="A0A917CSC4"/>
<dbReference type="GO" id="GO:0009055">
    <property type="term" value="F:electron transfer activity"/>
    <property type="evidence" value="ECO:0007669"/>
    <property type="project" value="InterPro"/>
</dbReference>
<keyword evidence="2" id="KW-1185">Reference proteome</keyword>
<dbReference type="GO" id="GO:0020037">
    <property type="term" value="F:heme binding"/>
    <property type="evidence" value="ECO:0007669"/>
    <property type="project" value="InterPro"/>
</dbReference>
<dbReference type="EMBL" id="BMEO01000007">
    <property type="protein sequence ID" value="GGF96731.1"/>
    <property type="molecule type" value="Genomic_DNA"/>
</dbReference>
<reference evidence="1" key="1">
    <citation type="journal article" date="2014" name="Int. J. Syst. Evol. Microbiol.">
        <title>Complete genome sequence of Corynebacterium casei LMG S-19264T (=DSM 44701T), isolated from a smear-ripened cheese.</title>
        <authorList>
            <consortium name="US DOE Joint Genome Institute (JGI-PGF)"/>
            <person name="Walter F."/>
            <person name="Albersmeier A."/>
            <person name="Kalinowski J."/>
            <person name="Ruckert C."/>
        </authorList>
    </citation>
    <scope>NUCLEOTIDE SEQUENCE</scope>
    <source>
        <strain evidence="1">CGMCC 1.12181</strain>
    </source>
</reference>
<protein>
    <recommendedName>
        <fullName evidence="3">Cytochrome c</fullName>
    </recommendedName>
</protein>
<dbReference type="InterPro" id="IPR010980">
    <property type="entry name" value="Cyt_c/b562"/>
</dbReference>
<dbReference type="Gene3D" id="1.20.120.10">
    <property type="entry name" value="Cytochrome c/b562"/>
    <property type="match status" value="1"/>
</dbReference>
<sequence length="149" mass="17263">MFDKRRLKPVFVIVLITILWPLAWAQDSNQSESMVLRQIMQEMGDHMEVVTAAIAHEQWSQVVAMAPLIGEHRQPPFMEKTRILRFGGTDVGTFRSYDNKTQEAAETLKQAALENNGEKVIEAFARLQKTCLNCHQRFREPFVAHFYKK</sequence>
<gene>
    <name evidence="1" type="ORF">GCM10011365_17680</name>
</gene>
<dbReference type="SUPFAM" id="SSF47175">
    <property type="entry name" value="Cytochromes"/>
    <property type="match status" value="1"/>
</dbReference>
<name>A0A917CSC4_9GAMM</name>
<evidence type="ECO:0000313" key="2">
    <source>
        <dbReference type="Proteomes" id="UP000605253"/>
    </source>
</evidence>
<dbReference type="Proteomes" id="UP000605253">
    <property type="component" value="Unassembled WGS sequence"/>
</dbReference>
<dbReference type="Pfam" id="PF01322">
    <property type="entry name" value="Cytochrom_C_2"/>
    <property type="match status" value="1"/>
</dbReference>
<dbReference type="PROSITE" id="PS51009">
    <property type="entry name" value="CYTCII"/>
    <property type="match status" value="1"/>
</dbReference>
<dbReference type="GO" id="GO:0005506">
    <property type="term" value="F:iron ion binding"/>
    <property type="evidence" value="ECO:0007669"/>
    <property type="project" value="InterPro"/>
</dbReference>
<evidence type="ECO:0000313" key="1">
    <source>
        <dbReference type="EMBL" id="GGF96731.1"/>
    </source>
</evidence>
<dbReference type="RefSeq" id="WP_188365373.1">
    <property type="nucleotide sequence ID" value="NZ_BAABJF010000003.1"/>
</dbReference>
<reference evidence="1" key="2">
    <citation type="submission" date="2020-09" db="EMBL/GenBank/DDBJ databases">
        <authorList>
            <person name="Sun Q."/>
            <person name="Zhou Y."/>
        </authorList>
    </citation>
    <scope>NUCLEOTIDE SEQUENCE</scope>
    <source>
        <strain evidence="1">CGMCC 1.12181</strain>
    </source>
</reference>
<evidence type="ECO:0008006" key="3">
    <source>
        <dbReference type="Google" id="ProtNLM"/>
    </source>
</evidence>